<name>A0A7J7JY32_BUGNE</name>
<sequence>MLGMEVKGESKTERQFNAAVKVIQSLPKNGSFKPSHEMMLKFYSYYKQATVGHCKASKPGFWDVVGKAKWEAWNSLGNMSPEEAMQGYVSELKKIAEIMPQTEEVSGLVRELDSFYELVDIHTGEPVASGSRESPEGVASQSPPQDDITHSSLDESVDSGDSSEYTDNHIDSSKTQHIPLESSIKHNGISHESVRVPDIVTSDSSTQSHTVTTGESHTPALPVIDSDTDSDELYMDTSDIPSHHWTELMQHFMATLPCSIGLI</sequence>
<dbReference type="InterPro" id="IPR000582">
    <property type="entry name" value="Acyl-CoA-binding_protein"/>
</dbReference>
<evidence type="ECO:0000256" key="2">
    <source>
        <dbReference type="SAM" id="MobiDB-lite"/>
    </source>
</evidence>
<protein>
    <submittedName>
        <fullName evidence="4">ACBD5</fullName>
    </submittedName>
</protein>
<keyword evidence="5" id="KW-1185">Reference proteome</keyword>
<feature type="region of interest" description="Disordered" evidence="2">
    <location>
        <begin position="126"/>
        <end position="179"/>
    </location>
</feature>
<feature type="region of interest" description="Disordered" evidence="2">
    <location>
        <begin position="203"/>
        <end position="222"/>
    </location>
</feature>
<dbReference type="SUPFAM" id="SSF47027">
    <property type="entry name" value="Acyl-CoA binding protein"/>
    <property type="match status" value="1"/>
</dbReference>
<dbReference type="Pfam" id="PF00887">
    <property type="entry name" value="ACBP"/>
    <property type="match status" value="1"/>
</dbReference>
<reference evidence="4" key="1">
    <citation type="submission" date="2020-06" db="EMBL/GenBank/DDBJ databases">
        <title>Draft genome of Bugula neritina, a colonial animal packing powerful symbionts and potential medicines.</title>
        <authorList>
            <person name="Rayko M."/>
        </authorList>
    </citation>
    <scope>NUCLEOTIDE SEQUENCE [LARGE SCALE GENOMIC DNA]</scope>
    <source>
        <strain evidence="4">Kwan_BN1</strain>
    </source>
</reference>
<dbReference type="EMBL" id="VXIV02001628">
    <property type="protein sequence ID" value="KAF6031310.1"/>
    <property type="molecule type" value="Genomic_DNA"/>
</dbReference>
<gene>
    <name evidence="4" type="ORF">EB796_010398</name>
</gene>
<dbReference type="PRINTS" id="PR00689">
    <property type="entry name" value="ACOABINDINGP"/>
</dbReference>
<dbReference type="GO" id="GO:0005737">
    <property type="term" value="C:cytoplasm"/>
    <property type="evidence" value="ECO:0007669"/>
    <property type="project" value="TreeGrafter"/>
</dbReference>
<dbReference type="InterPro" id="IPR022408">
    <property type="entry name" value="Acyl-CoA-binding_prot_CS"/>
</dbReference>
<dbReference type="Proteomes" id="UP000593567">
    <property type="component" value="Unassembled WGS sequence"/>
</dbReference>
<evidence type="ECO:0000313" key="4">
    <source>
        <dbReference type="EMBL" id="KAF6031310.1"/>
    </source>
</evidence>
<dbReference type="GO" id="GO:0006631">
    <property type="term" value="P:fatty acid metabolic process"/>
    <property type="evidence" value="ECO:0007669"/>
    <property type="project" value="TreeGrafter"/>
</dbReference>
<evidence type="ECO:0000313" key="5">
    <source>
        <dbReference type="Proteomes" id="UP000593567"/>
    </source>
</evidence>
<dbReference type="Gene3D" id="1.20.80.10">
    <property type="match status" value="1"/>
</dbReference>
<evidence type="ECO:0000256" key="1">
    <source>
        <dbReference type="ARBA" id="ARBA00023121"/>
    </source>
</evidence>
<dbReference type="FunFam" id="1.20.80.10:FF:000010">
    <property type="entry name" value="Acyl-CoA-binding domain-containing protein 5"/>
    <property type="match status" value="1"/>
</dbReference>
<dbReference type="OrthoDB" id="71307at2759"/>
<dbReference type="PROSITE" id="PS51228">
    <property type="entry name" value="ACB_2"/>
    <property type="match status" value="1"/>
</dbReference>
<accession>A0A7J7JY32</accession>
<comment type="caution">
    <text evidence="4">The sequence shown here is derived from an EMBL/GenBank/DDBJ whole genome shotgun (WGS) entry which is preliminary data.</text>
</comment>
<dbReference type="InterPro" id="IPR035984">
    <property type="entry name" value="Acyl-CoA-binding_sf"/>
</dbReference>
<feature type="domain" description="ACB" evidence="3">
    <location>
        <begin position="12"/>
        <end position="101"/>
    </location>
</feature>
<dbReference type="InterPro" id="IPR014352">
    <property type="entry name" value="FERM/acyl-CoA-bd_prot_sf"/>
</dbReference>
<dbReference type="GO" id="GO:0000062">
    <property type="term" value="F:fatty-acyl-CoA binding"/>
    <property type="evidence" value="ECO:0007669"/>
    <property type="project" value="InterPro"/>
</dbReference>
<keyword evidence="1" id="KW-0446">Lipid-binding</keyword>
<dbReference type="AlphaFoldDB" id="A0A7J7JY32"/>
<dbReference type="PANTHER" id="PTHR23310">
    <property type="entry name" value="ACYL-COA-BINDING PROTEIN, ACBP"/>
    <property type="match status" value="1"/>
</dbReference>
<dbReference type="PROSITE" id="PS00880">
    <property type="entry name" value="ACB_1"/>
    <property type="match status" value="1"/>
</dbReference>
<feature type="compositionally biased region" description="Polar residues" evidence="2">
    <location>
        <begin position="203"/>
        <end position="216"/>
    </location>
</feature>
<proteinExistence type="predicted"/>
<dbReference type="PANTHER" id="PTHR23310:SF77">
    <property type="entry name" value="LD25952P"/>
    <property type="match status" value="1"/>
</dbReference>
<dbReference type="CDD" id="cd00435">
    <property type="entry name" value="ACBP"/>
    <property type="match status" value="1"/>
</dbReference>
<evidence type="ECO:0000259" key="3">
    <source>
        <dbReference type="PROSITE" id="PS51228"/>
    </source>
</evidence>
<organism evidence="4 5">
    <name type="scientific">Bugula neritina</name>
    <name type="common">Brown bryozoan</name>
    <name type="synonym">Sertularia neritina</name>
    <dbReference type="NCBI Taxonomy" id="10212"/>
    <lineage>
        <taxon>Eukaryota</taxon>
        <taxon>Metazoa</taxon>
        <taxon>Spiralia</taxon>
        <taxon>Lophotrochozoa</taxon>
        <taxon>Bryozoa</taxon>
        <taxon>Gymnolaemata</taxon>
        <taxon>Cheilostomatida</taxon>
        <taxon>Flustrina</taxon>
        <taxon>Buguloidea</taxon>
        <taxon>Bugulidae</taxon>
        <taxon>Bugula</taxon>
    </lineage>
</organism>